<dbReference type="InterPro" id="IPR019554">
    <property type="entry name" value="Soluble_ligand-bd"/>
</dbReference>
<keyword evidence="7" id="KW-1185">Reference proteome</keyword>
<dbReference type="GO" id="GO:0015159">
    <property type="term" value="F:polysaccharide transmembrane transporter activity"/>
    <property type="evidence" value="ECO:0007669"/>
    <property type="project" value="InterPro"/>
</dbReference>
<dbReference type="InterPro" id="IPR003715">
    <property type="entry name" value="Poly_export_N"/>
</dbReference>
<reference evidence="6 7" key="1">
    <citation type="submission" date="2016-10" db="EMBL/GenBank/DDBJ databases">
        <authorList>
            <person name="de Groot N.N."/>
        </authorList>
    </citation>
    <scope>NUCLEOTIDE SEQUENCE [LARGE SCALE GENOMIC DNA]</scope>
    <source>
        <strain evidence="6 7">A52C2</strain>
    </source>
</reference>
<sequence>MTQNQSRSFRLLRSAPTWRLPLLGLAAGCAGFLASPAHAEYRLASGDTIEVTIAGEPGLGRRARIDLDGRVAVPLIGEMPAAGLSLDDLRAQIQTGMASKVLRRRSADGREYPVTFSSDEISVDVAEYRPVYISGDVSKPGEQGFRPGMTLRQAVALAGGYDIVSQRIASPAFQIADLNAQRDLLLPQLADAQANIARIQAEIGGKNEISGSQIAAAGGADTVPPGLVQTQNTQISLRNAGQEREKTYLVEAQKAVQSRIEALNDQQQKESQGAQEDVNELTRAQNLSQRGLLTSDRLVDARRSQLLSATRLLQTLAETAQSEKDKQELAWKIGSFDDQHKLELLQALQDASLKLAMVRSQIRGVDEKLMVLGPRSQLIANDRQKPQLAIFRNAASGGQIAADENTELLPGDVVDVKLPRRPFPELSME</sequence>
<feature type="domain" description="Polysaccharide export protein N-terminal" evidence="3">
    <location>
        <begin position="36"/>
        <end position="103"/>
    </location>
</feature>
<dbReference type="PANTHER" id="PTHR33619:SF3">
    <property type="entry name" value="POLYSACCHARIDE EXPORT PROTEIN GFCE-RELATED"/>
    <property type="match status" value="1"/>
</dbReference>
<evidence type="ECO:0000256" key="2">
    <source>
        <dbReference type="SAM" id="SignalP"/>
    </source>
</evidence>
<evidence type="ECO:0000313" key="6">
    <source>
        <dbReference type="EMBL" id="SER47772.1"/>
    </source>
</evidence>
<feature type="signal peptide" evidence="2">
    <location>
        <begin position="1"/>
        <end position="39"/>
    </location>
</feature>
<accession>A0A1H9PHR7</accession>
<feature type="domain" description="AprE-like long alpha-helical hairpin" evidence="5">
    <location>
        <begin position="180"/>
        <end position="366"/>
    </location>
</feature>
<evidence type="ECO:0000256" key="1">
    <source>
        <dbReference type="ARBA" id="ARBA00022729"/>
    </source>
</evidence>
<gene>
    <name evidence="6" type="ORF">SAMN05216548_12033</name>
</gene>
<dbReference type="STRING" id="1855383.SAMN05216548_12033"/>
<dbReference type="Pfam" id="PF02563">
    <property type="entry name" value="Poly_export"/>
    <property type="match status" value="1"/>
</dbReference>
<dbReference type="PANTHER" id="PTHR33619">
    <property type="entry name" value="POLYSACCHARIDE EXPORT PROTEIN GFCE-RELATED"/>
    <property type="match status" value="1"/>
</dbReference>
<keyword evidence="1 2" id="KW-0732">Signal</keyword>
<dbReference type="EMBL" id="FOFG01000020">
    <property type="protein sequence ID" value="SER47772.1"/>
    <property type="molecule type" value="Genomic_DNA"/>
</dbReference>
<dbReference type="Gene3D" id="3.30.1950.10">
    <property type="entry name" value="wza like domain"/>
    <property type="match status" value="1"/>
</dbReference>
<dbReference type="RefSeq" id="WP_092499497.1">
    <property type="nucleotide sequence ID" value="NZ_FOFG01000020.1"/>
</dbReference>
<dbReference type="Pfam" id="PF10531">
    <property type="entry name" value="SLBB"/>
    <property type="match status" value="1"/>
</dbReference>
<dbReference type="Proteomes" id="UP000199647">
    <property type="component" value="Unassembled WGS sequence"/>
</dbReference>
<evidence type="ECO:0000259" key="3">
    <source>
        <dbReference type="Pfam" id="PF02563"/>
    </source>
</evidence>
<dbReference type="Gene3D" id="3.10.560.10">
    <property type="entry name" value="Outer membrane lipoprotein wza domain like"/>
    <property type="match status" value="1"/>
</dbReference>
<organism evidence="6 7">
    <name type="scientific">Faunimonas pinastri</name>
    <dbReference type="NCBI Taxonomy" id="1855383"/>
    <lineage>
        <taxon>Bacteria</taxon>
        <taxon>Pseudomonadati</taxon>
        <taxon>Pseudomonadota</taxon>
        <taxon>Alphaproteobacteria</taxon>
        <taxon>Hyphomicrobiales</taxon>
        <taxon>Afifellaceae</taxon>
        <taxon>Faunimonas</taxon>
    </lineage>
</organism>
<name>A0A1H9PHR7_9HYPH</name>
<evidence type="ECO:0000259" key="4">
    <source>
        <dbReference type="Pfam" id="PF10531"/>
    </source>
</evidence>
<dbReference type="InterPro" id="IPR049712">
    <property type="entry name" value="Poly_export"/>
</dbReference>
<proteinExistence type="predicted"/>
<feature type="chain" id="PRO_5011565741" evidence="2">
    <location>
        <begin position="40"/>
        <end position="429"/>
    </location>
</feature>
<dbReference type="InterPro" id="IPR058781">
    <property type="entry name" value="HH_AprE-like"/>
</dbReference>
<dbReference type="AlphaFoldDB" id="A0A1H9PHR7"/>
<feature type="domain" description="Soluble ligand binding" evidence="4">
    <location>
        <begin position="131"/>
        <end position="161"/>
    </location>
</feature>
<evidence type="ECO:0000313" key="7">
    <source>
        <dbReference type="Proteomes" id="UP000199647"/>
    </source>
</evidence>
<protein>
    <submittedName>
        <fullName evidence="6">Polysaccharide export outer membrane protein</fullName>
    </submittedName>
</protein>
<dbReference type="Pfam" id="PF25994">
    <property type="entry name" value="HH_AprE"/>
    <property type="match status" value="1"/>
</dbReference>
<evidence type="ECO:0000259" key="5">
    <source>
        <dbReference type="Pfam" id="PF25994"/>
    </source>
</evidence>
<dbReference type="OrthoDB" id="9798876at2"/>